<sequence length="552" mass="59784">MALRDEHDFLSENERQFLANCLRQPPHVRADGRELLQQRKIRVQFRRSESESQAEVQLGRTRVIGNVHGEIVPPFPDRPTEGFLHFAVELSPMASPSFEAAASAGRGAASSVAAAELARLVERGVRESRALDTEALAVVAGEKVWAITCHVHVVDHGGNLVDAASLAAIAALMHYRRPEVAVKEGTAGNGGVTVYSVDEHAAVPLSLHHIPISISFCFLHPASTMQGNAGNDDDVDADEDGEPIIFMDPTDREERITDARMSFTFNSFRELCAVHKIGGAAISQSTVLRCANVAAARVVELTTFLKEEEEKADKDAVQRCRALLRGRAFADVSSTLDEATAKSTVEKVDLGAMTDFATLHAPIALRDDPTKEETAQQVTSMAELLESLETAANLAEEPQPVATGLAMTDAARDEFRQLADSETVRDLIHGSKKEQLKPAQPAKKKPVVDSDSDSEEEGVLQSEFGTAAQPEKPVKTKTTAKPVKKTSGKKGRKKKMESSSDEDEDMDLSAAIKRNHSTAVAIDEQQQTISVVTNAATRASVRFDQVLSPNVD</sequence>
<dbReference type="GO" id="GO:0071028">
    <property type="term" value="P:nuclear mRNA surveillance"/>
    <property type="evidence" value="ECO:0007669"/>
    <property type="project" value="TreeGrafter"/>
</dbReference>
<dbReference type="InterPro" id="IPR036345">
    <property type="entry name" value="ExoRNase_PH_dom2_sf"/>
</dbReference>
<dbReference type="GO" id="GO:0000176">
    <property type="term" value="C:nuclear exosome (RNase complex)"/>
    <property type="evidence" value="ECO:0007669"/>
    <property type="project" value="TreeGrafter"/>
</dbReference>
<gene>
    <name evidence="10" type="ORF">PF002_g18582</name>
</gene>
<dbReference type="Gene3D" id="3.30.230.70">
    <property type="entry name" value="GHMP Kinase, N-terminal domain"/>
    <property type="match status" value="1"/>
</dbReference>
<dbReference type="Proteomes" id="UP000440367">
    <property type="component" value="Unassembled WGS sequence"/>
</dbReference>
<feature type="domain" description="Exoribonuclease phosphorolytic" evidence="8">
    <location>
        <begin position="37"/>
        <end position="178"/>
    </location>
</feature>
<dbReference type="InterPro" id="IPR001247">
    <property type="entry name" value="ExoRNase_PH_dom1"/>
</dbReference>
<dbReference type="GO" id="GO:0016075">
    <property type="term" value="P:rRNA catabolic process"/>
    <property type="evidence" value="ECO:0007669"/>
    <property type="project" value="TreeGrafter"/>
</dbReference>
<name>A0A6A3Y015_9STRA</name>
<evidence type="ECO:0000256" key="3">
    <source>
        <dbReference type="ARBA" id="ARBA00006678"/>
    </source>
</evidence>
<dbReference type="SUPFAM" id="SSF55666">
    <property type="entry name" value="Ribonuclease PH domain 2-like"/>
    <property type="match status" value="1"/>
</dbReference>
<accession>A0A6A3Y015</accession>
<evidence type="ECO:0000313" key="11">
    <source>
        <dbReference type="Proteomes" id="UP000440367"/>
    </source>
</evidence>
<evidence type="ECO:0000313" key="10">
    <source>
        <dbReference type="EMBL" id="KAE9211264.1"/>
    </source>
</evidence>
<dbReference type="GO" id="GO:0000467">
    <property type="term" value="P:exonucleolytic trimming to generate mature 3'-end of 5.8S rRNA from tricistronic rRNA transcript (SSU-rRNA, 5.8S rRNA, LSU-rRNA)"/>
    <property type="evidence" value="ECO:0007669"/>
    <property type="project" value="TreeGrafter"/>
</dbReference>
<evidence type="ECO:0000259" key="8">
    <source>
        <dbReference type="Pfam" id="PF01138"/>
    </source>
</evidence>
<evidence type="ECO:0000256" key="4">
    <source>
        <dbReference type="ARBA" id="ARBA00022490"/>
    </source>
</evidence>
<dbReference type="InterPro" id="IPR020568">
    <property type="entry name" value="Ribosomal_Su5_D2-typ_SF"/>
</dbReference>
<protein>
    <recommendedName>
        <fullName evidence="12">Exosome complex component</fullName>
    </recommendedName>
</protein>
<feature type="region of interest" description="Disordered" evidence="7">
    <location>
        <begin position="430"/>
        <end position="509"/>
    </location>
</feature>
<dbReference type="CDD" id="cd11368">
    <property type="entry name" value="RNase_PH_RRP45"/>
    <property type="match status" value="1"/>
</dbReference>
<dbReference type="PANTHER" id="PTHR11097:SF14">
    <property type="entry name" value="EXOSOME COMPLEX COMPONENT RRP45"/>
    <property type="match status" value="1"/>
</dbReference>
<feature type="compositionally biased region" description="Basic residues" evidence="7">
    <location>
        <begin position="482"/>
        <end position="495"/>
    </location>
</feature>
<dbReference type="AlphaFoldDB" id="A0A6A3Y015"/>
<evidence type="ECO:0000256" key="2">
    <source>
        <dbReference type="ARBA" id="ARBA00004496"/>
    </source>
</evidence>
<evidence type="ECO:0000256" key="6">
    <source>
        <dbReference type="ARBA" id="ARBA00023242"/>
    </source>
</evidence>
<keyword evidence="5" id="KW-0694">RNA-binding</keyword>
<keyword evidence="4" id="KW-0963">Cytoplasm</keyword>
<comment type="subcellular location">
    <subcellularLocation>
        <location evidence="2">Cytoplasm</location>
    </subcellularLocation>
    <subcellularLocation>
        <location evidence="1">Nucleus</location>
    </subcellularLocation>
</comment>
<dbReference type="InterPro" id="IPR050590">
    <property type="entry name" value="Exosome_comp_Rrp42_subfam"/>
</dbReference>
<dbReference type="GO" id="GO:0034473">
    <property type="term" value="P:U1 snRNA 3'-end processing"/>
    <property type="evidence" value="ECO:0007669"/>
    <property type="project" value="TreeGrafter"/>
</dbReference>
<dbReference type="GO" id="GO:0071035">
    <property type="term" value="P:nuclear polyadenylation-dependent rRNA catabolic process"/>
    <property type="evidence" value="ECO:0007669"/>
    <property type="project" value="TreeGrafter"/>
</dbReference>
<dbReference type="InterPro" id="IPR015847">
    <property type="entry name" value="ExoRNase_PH_dom2"/>
</dbReference>
<feature type="domain" description="Exoribonuclease phosphorolytic" evidence="9">
    <location>
        <begin position="242"/>
        <end position="296"/>
    </location>
</feature>
<dbReference type="PANTHER" id="PTHR11097">
    <property type="entry name" value="EXOSOME COMPLEX EXONUCLEASE RIBOSOMAL RNA PROCESSING PROTEIN"/>
    <property type="match status" value="1"/>
</dbReference>
<evidence type="ECO:0000256" key="7">
    <source>
        <dbReference type="SAM" id="MobiDB-lite"/>
    </source>
</evidence>
<dbReference type="InterPro" id="IPR033100">
    <property type="entry name" value="Rrp45"/>
</dbReference>
<proteinExistence type="inferred from homology"/>
<evidence type="ECO:0000256" key="1">
    <source>
        <dbReference type="ARBA" id="ARBA00004123"/>
    </source>
</evidence>
<dbReference type="GO" id="GO:0000177">
    <property type="term" value="C:cytoplasmic exosome (RNase complex)"/>
    <property type="evidence" value="ECO:0007669"/>
    <property type="project" value="TreeGrafter"/>
</dbReference>
<dbReference type="EMBL" id="QXGD01001230">
    <property type="protein sequence ID" value="KAE9211264.1"/>
    <property type="molecule type" value="Genomic_DNA"/>
</dbReference>
<comment type="similarity">
    <text evidence="3">Belongs to the RNase PH family.</text>
</comment>
<evidence type="ECO:0000259" key="9">
    <source>
        <dbReference type="Pfam" id="PF03725"/>
    </source>
</evidence>
<dbReference type="GO" id="GO:0034475">
    <property type="term" value="P:U4 snRNA 3'-end processing"/>
    <property type="evidence" value="ECO:0007669"/>
    <property type="project" value="TreeGrafter"/>
</dbReference>
<reference evidence="10 11" key="1">
    <citation type="submission" date="2018-08" db="EMBL/GenBank/DDBJ databases">
        <title>Genomic investigation of the strawberry pathogen Phytophthora fragariae indicates pathogenicity is determined by transcriptional variation in three key races.</title>
        <authorList>
            <person name="Adams T.M."/>
            <person name="Armitage A.D."/>
            <person name="Sobczyk M.K."/>
            <person name="Bates H.J."/>
            <person name="Dunwell J.M."/>
            <person name="Nellist C.F."/>
            <person name="Harrison R.J."/>
        </authorList>
    </citation>
    <scope>NUCLEOTIDE SEQUENCE [LARGE SCALE GENOMIC DNA]</scope>
    <source>
        <strain evidence="10 11">BC-1</strain>
    </source>
</reference>
<dbReference type="GO" id="GO:0035925">
    <property type="term" value="F:mRNA 3'-UTR AU-rich region binding"/>
    <property type="evidence" value="ECO:0007669"/>
    <property type="project" value="TreeGrafter"/>
</dbReference>
<dbReference type="GO" id="GO:0071038">
    <property type="term" value="P:TRAMP-dependent tRNA surveillance pathway"/>
    <property type="evidence" value="ECO:0007669"/>
    <property type="project" value="TreeGrafter"/>
</dbReference>
<dbReference type="Pfam" id="PF03725">
    <property type="entry name" value="RNase_PH_C"/>
    <property type="match status" value="1"/>
</dbReference>
<dbReference type="GO" id="GO:0034476">
    <property type="term" value="P:U5 snRNA 3'-end processing"/>
    <property type="evidence" value="ECO:0007669"/>
    <property type="project" value="TreeGrafter"/>
</dbReference>
<dbReference type="SUPFAM" id="SSF54211">
    <property type="entry name" value="Ribosomal protein S5 domain 2-like"/>
    <property type="match status" value="1"/>
</dbReference>
<comment type="caution">
    <text evidence="10">The sequence shown here is derived from an EMBL/GenBank/DDBJ whole genome shotgun (WGS) entry which is preliminary data.</text>
</comment>
<organism evidence="10 11">
    <name type="scientific">Phytophthora fragariae</name>
    <dbReference type="NCBI Taxonomy" id="53985"/>
    <lineage>
        <taxon>Eukaryota</taxon>
        <taxon>Sar</taxon>
        <taxon>Stramenopiles</taxon>
        <taxon>Oomycota</taxon>
        <taxon>Peronosporomycetes</taxon>
        <taxon>Peronosporales</taxon>
        <taxon>Peronosporaceae</taxon>
        <taxon>Phytophthora</taxon>
    </lineage>
</organism>
<evidence type="ECO:0008006" key="12">
    <source>
        <dbReference type="Google" id="ProtNLM"/>
    </source>
</evidence>
<keyword evidence="6" id="KW-0539">Nucleus</keyword>
<dbReference type="Pfam" id="PF01138">
    <property type="entry name" value="RNase_PH"/>
    <property type="match status" value="1"/>
</dbReference>
<dbReference type="InterPro" id="IPR027408">
    <property type="entry name" value="PNPase/RNase_PH_dom_sf"/>
</dbReference>
<evidence type="ECO:0000256" key="5">
    <source>
        <dbReference type="ARBA" id="ARBA00022884"/>
    </source>
</evidence>